<proteinExistence type="predicted"/>
<comment type="caution">
    <text evidence="1">The sequence shown here is derived from an EMBL/GenBank/DDBJ whole genome shotgun (WGS) entry which is preliminary data.</text>
</comment>
<keyword evidence="2" id="KW-1185">Reference proteome</keyword>
<evidence type="ECO:0000313" key="2">
    <source>
        <dbReference type="Proteomes" id="UP000789759"/>
    </source>
</evidence>
<protein>
    <submittedName>
        <fullName evidence="1">7833_t:CDS:1</fullName>
    </submittedName>
</protein>
<feature type="non-terminal residue" evidence="1">
    <location>
        <position position="1"/>
    </location>
</feature>
<dbReference type="AlphaFoldDB" id="A0A9N9KCX9"/>
<dbReference type="EMBL" id="CAJVQA010052064">
    <property type="protein sequence ID" value="CAG8822720.1"/>
    <property type="molecule type" value="Genomic_DNA"/>
</dbReference>
<dbReference type="Proteomes" id="UP000789759">
    <property type="component" value="Unassembled WGS sequence"/>
</dbReference>
<name>A0A9N9KCX9_9GLOM</name>
<gene>
    <name evidence="1" type="ORF">CPELLU_LOCUS19846</name>
</gene>
<sequence>MAREKVRVVASGDSNYSVGEIVDRQQAEVTSESLVEAGETPPELHKVSQDKRTRAEATHELISRVKYLAEHFARVYSSNKTGINYKVLEAVGVISLAKAIEIQLINQSPLATKKKNVVYYDDYRQQDEDNKSYALIDRLTDNNNFELTSQE</sequence>
<organism evidence="1 2">
    <name type="scientific">Cetraspora pellucida</name>
    <dbReference type="NCBI Taxonomy" id="1433469"/>
    <lineage>
        <taxon>Eukaryota</taxon>
        <taxon>Fungi</taxon>
        <taxon>Fungi incertae sedis</taxon>
        <taxon>Mucoromycota</taxon>
        <taxon>Glomeromycotina</taxon>
        <taxon>Glomeromycetes</taxon>
        <taxon>Diversisporales</taxon>
        <taxon>Gigasporaceae</taxon>
        <taxon>Cetraspora</taxon>
    </lineage>
</organism>
<dbReference type="Gene3D" id="3.30.60.280">
    <property type="match status" value="1"/>
</dbReference>
<accession>A0A9N9KCX9</accession>
<evidence type="ECO:0000313" key="1">
    <source>
        <dbReference type="EMBL" id="CAG8822720.1"/>
    </source>
</evidence>
<dbReference type="OrthoDB" id="10433561at2759"/>
<reference evidence="1" key="1">
    <citation type="submission" date="2021-06" db="EMBL/GenBank/DDBJ databases">
        <authorList>
            <person name="Kallberg Y."/>
            <person name="Tangrot J."/>
            <person name="Rosling A."/>
        </authorList>
    </citation>
    <scope>NUCLEOTIDE SEQUENCE</scope>
    <source>
        <strain evidence="1">FL966</strain>
    </source>
</reference>